<evidence type="ECO:0000313" key="2">
    <source>
        <dbReference type="EMBL" id="QNA46632.1"/>
    </source>
</evidence>
<gene>
    <name evidence="2" type="ORF">H4075_10815</name>
</gene>
<dbReference type="RefSeq" id="WP_182806524.1">
    <property type="nucleotide sequence ID" value="NZ_CP060007.1"/>
</dbReference>
<reference evidence="3" key="1">
    <citation type="submission" date="2020-08" db="EMBL/GenBank/DDBJ databases">
        <title>Lacibacter sp. S13-6-6 genome sequencing.</title>
        <authorList>
            <person name="Jin L."/>
        </authorList>
    </citation>
    <scope>NUCLEOTIDE SEQUENCE [LARGE SCALE GENOMIC DNA]</scope>
    <source>
        <strain evidence="3">S13-6-6</strain>
    </source>
</reference>
<dbReference type="GO" id="GO:0008703">
    <property type="term" value="F:5-amino-6-(5-phosphoribosylamino)uracil reductase activity"/>
    <property type="evidence" value="ECO:0007669"/>
    <property type="project" value="InterPro"/>
</dbReference>
<dbReference type="GO" id="GO:0009231">
    <property type="term" value="P:riboflavin biosynthetic process"/>
    <property type="evidence" value="ECO:0007669"/>
    <property type="project" value="InterPro"/>
</dbReference>
<dbReference type="KEGG" id="lacs:H4075_10815"/>
<keyword evidence="3" id="KW-1185">Reference proteome</keyword>
<dbReference type="PANTHER" id="PTHR38011:SF11">
    <property type="entry name" value="2,5-DIAMINO-6-RIBOSYLAMINO-4(3H)-PYRIMIDINONE 5'-PHOSPHATE REDUCTASE"/>
    <property type="match status" value="1"/>
</dbReference>
<accession>A0A7G5XMC9</accession>
<dbReference type="EMBL" id="CP060007">
    <property type="protein sequence ID" value="QNA46632.1"/>
    <property type="molecule type" value="Genomic_DNA"/>
</dbReference>
<evidence type="ECO:0000313" key="3">
    <source>
        <dbReference type="Proteomes" id="UP000515344"/>
    </source>
</evidence>
<sequence length="191" mass="21688">MRKLIIEEWISLDGHISDKEGQLDFFTTLTAEENKYSDADQLKFLETIDTILLGRKTYELFVDFWPNATSEQEVIADKLNATGKLVFSNTIEKAPWGKWPEAEVIKGDAVEAIRKLKSLPGKNMVLWGSISLAQALMKENLIDEYHIQLCPALTGGGRKLFPDQATMQQFELIEVRQYLTGVVFLSYGKLK</sequence>
<dbReference type="PANTHER" id="PTHR38011">
    <property type="entry name" value="DIHYDROFOLATE REDUCTASE FAMILY PROTEIN (AFU_ORTHOLOGUE AFUA_8G06820)"/>
    <property type="match status" value="1"/>
</dbReference>
<dbReference type="AlphaFoldDB" id="A0A7G5XMC9"/>
<feature type="domain" description="Bacterial bifunctional deaminase-reductase C-terminal" evidence="1">
    <location>
        <begin position="2"/>
        <end position="184"/>
    </location>
</feature>
<dbReference type="SUPFAM" id="SSF53597">
    <property type="entry name" value="Dihydrofolate reductase-like"/>
    <property type="match status" value="1"/>
</dbReference>
<dbReference type="InterPro" id="IPR050765">
    <property type="entry name" value="Riboflavin_Biosynth_HTPR"/>
</dbReference>
<organism evidence="2 3">
    <name type="scientific">Lacibacter sediminis</name>
    <dbReference type="NCBI Taxonomy" id="2760713"/>
    <lineage>
        <taxon>Bacteria</taxon>
        <taxon>Pseudomonadati</taxon>
        <taxon>Bacteroidota</taxon>
        <taxon>Chitinophagia</taxon>
        <taxon>Chitinophagales</taxon>
        <taxon>Chitinophagaceae</taxon>
        <taxon>Lacibacter</taxon>
    </lineage>
</organism>
<dbReference type="Gene3D" id="3.40.430.10">
    <property type="entry name" value="Dihydrofolate Reductase, subunit A"/>
    <property type="match status" value="1"/>
</dbReference>
<dbReference type="InterPro" id="IPR024072">
    <property type="entry name" value="DHFR-like_dom_sf"/>
</dbReference>
<dbReference type="Pfam" id="PF01872">
    <property type="entry name" value="RibD_C"/>
    <property type="match status" value="1"/>
</dbReference>
<protein>
    <submittedName>
        <fullName evidence="2">Dihydrofolate reductase family protein</fullName>
    </submittedName>
</protein>
<proteinExistence type="predicted"/>
<evidence type="ECO:0000259" key="1">
    <source>
        <dbReference type="Pfam" id="PF01872"/>
    </source>
</evidence>
<name>A0A7G5XMC9_9BACT</name>
<dbReference type="InterPro" id="IPR002734">
    <property type="entry name" value="RibDG_C"/>
</dbReference>
<dbReference type="Proteomes" id="UP000515344">
    <property type="component" value="Chromosome"/>
</dbReference>